<dbReference type="PANTHER" id="PTHR43649">
    <property type="entry name" value="ARABINOSE-BINDING PROTEIN-RELATED"/>
    <property type="match status" value="1"/>
</dbReference>
<comment type="caution">
    <text evidence="8">The sequence shown here is derived from an EMBL/GenBank/DDBJ whole genome shotgun (WGS) entry which is preliminary data.</text>
</comment>
<dbReference type="SUPFAM" id="SSF53850">
    <property type="entry name" value="Periplasmic binding protein-like II"/>
    <property type="match status" value="1"/>
</dbReference>
<keyword evidence="3" id="KW-0472">Membrane</keyword>
<keyword evidence="9" id="KW-1185">Reference proteome</keyword>
<keyword evidence="5" id="KW-0449">Lipoprotein</keyword>
<evidence type="ECO:0000313" key="8">
    <source>
        <dbReference type="EMBL" id="MDG0791105.1"/>
    </source>
</evidence>
<dbReference type="EMBL" id="JAPDHZ010000002">
    <property type="protein sequence ID" value="MDG0791105.1"/>
    <property type="molecule type" value="Genomic_DNA"/>
</dbReference>
<evidence type="ECO:0000256" key="1">
    <source>
        <dbReference type="ARBA" id="ARBA00022475"/>
    </source>
</evidence>
<sequence length="461" mass="49018">MKSLKSQVAGVAVASLFTVALAACGSNNNNTASPSAASSSAASPSASASASASPSSSAASAEPVTLSMLVSGSKAADGADFELDTLPKLVKEKFPNVTLEVQKLPDEQYYTSVKTKLAAGEGPDIFLVFPNMANMGAIEVAKAGYAADLSGLSFWNNVSKAAMNDMSYEGKPYAVAKGMDILGTYYNKDLFAKAGIAEVPKDWDSFLAASEKLKASGVTPIVMGDKDPWVVQFGMYQLAANTVYPSDPDFDKKLQTGETQLTDAKWVETVNQYKTLYDKGYVSKNSLGMASAQAMQQFVDGKAAMIFTGTWDLPGVTAKGAADFERGFFSLPGNKAGEPVYASAATAAGYALNAKSKHLDVAKQIFEYLYDGQSPLFQAWVASNPSISVFNGVTLKNDIFKDVLTEIQSTGHAFYFSNQMWPAGVSDVMQSKFAEIIGGKKTTAEDVTKAMQDKYKELYKG</sequence>
<feature type="signal peptide" evidence="7">
    <location>
        <begin position="1"/>
        <end position="22"/>
    </location>
</feature>
<feature type="compositionally biased region" description="Low complexity" evidence="6">
    <location>
        <begin position="32"/>
        <end position="58"/>
    </location>
</feature>
<dbReference type="Proteomes" id="UP001153387">
    <property type="component" value="Unassembled WGS sequence"/>
</dbReference>
<dbReference type="RefSeq" id="WP_277564882.1">
    <property type="nucleotide sequence ID" value="NZ_JAPDHZ010000002.1"/>
</dbReference>
<dbReference type="PROSITE" id="PS51257">
    <property type="entry name" value="PROKAR_LIPOPROTEIN"/>
    <property type="match status" value="1"/>
</dbReference>
<accession>A0A9X4QM82</accession>
<evidence type="ECO:0000256" key="6">
    <source>
        <dbReference type="SAM" id="MobiDB-lite"/>
    </source>
</evidence>
<organism evidence="8 9">
    <name type="scientific">Cohnella ginsengisoli</name>
    <dbReference type="NCBI Taxonomy" id="425004"/>
    <lineage>
        <taxon>Bacteria</taxon>
        <taxon>Bacillati</taxon>
        <taxon>Bacillota</taxon>
        <taxon>Bacilli</taxon>
        <taxon>Bacillales</taxon>
        <taxon>Paenibacillaceae</taxon>
        <taxon>Cohnella</taxon>
    </lineage>
</organism>
<feature type="chain" id="PRO_5040792453" evidence="7">
    <location>
        <begin position="23"/>
        <end position="461"/>
    </location>
</feature>
<gene>
    <name evidence="8" type="ORF">OMP38_09655</name>
</gene>
<keyword evidence="4" id="KW-0564">Palmitate</keyword>
<name>A0A9X4QM82_9BACL</name>
<dbReference type="PANTHER" id="PTHR43649:SF33">
    <property type="entry name" value="POLYGALACTURONAN_RHAMNOGALACTURONAN-BINDING PROTEIN YTCQ"/>
    <property type="match status" value="1"/>
</dbReference>
<evidence type="ECO:0000256" key="2">
    <source>
        <dbReference type="ARBA" id="ARBA00022729"/>
    </source>
</evidence>
<proteinExistence type="predicted"/>
<keyword evidence="1" id="KW-1003">Cell membrane</keyword>
<dbReference type="AlphaFoldDB" id="A0A9X4QM82"/>
<dbReference type="Gene3D" id="3.40.190.10">
    <property type="entry name" value="Periplasmic binding protein-like II"/>
    <property type="match status" value="2"/>
</dbReference>
<evidence type="ECO:0000256" key="5">
    <source>
        <dbReference type="ARBA" id="ARBA00023288"/>
    </source>
</evidence>
<evidence type="ECO:0000313" key="9">
    <source>
        <dbReference type="Proteomes" id="UP001153387"/>
    </source>
</evidence>
<evidence type="ECO:0000256" key="3">
    <source>
        <dbReference type="ARBA" id="ARBA00023136"/>
    </source>
</evidence>
<protein>
    <submittedName>
        <fullName evidence="8">Extracellular solute-binding protein</fullName>
    </submittedName>
</protein>
<evidence type="ECO:0000256" key="4">
    <source>
        <dbReference type="ARBA" id="ARBA00023139"/>
    </source>
</evidence>
<dbReference type="InterPro" id="IPR050490">
    <property type="entry name" value="Bact_solute-bd_prot1"/>
</dbReference>
<dbReference type="Pfam" id="PF01547">
    <property type="entry name" value="SBP_bac_1"/>
    <property type="match status" value="1"/>
</dbReference>
<keyword evidence="2 7" id="KW-0732">Signal</keyword>
<reference evidence="8 9" key="1">
    <citation type="submission" date="2022-10" db="EMBL/GenBank/DDBJ databases">
        <title>Comparative genomic analysis of Cohnella hashimotonis sp. nov., isolated from the International Space Station.</title>
        <authorList>
            <person name="Simpson A."/>
            <person name="Venkateswaran K."/>
        </authorList>
    </citation>
    <scope>NUCLEOTIDE SEQUENCE [LARGE SCALE GENOMIC DNA]</scope>
    <source>
        <strain evidence="8 9">DSM 18997</strain>
    </source>
</reference>
<dbReference type="InterPro" id="IPR006059">
    <property type="entry name" value="SBP"/>
</dbReference>
<feature type="region of interest" description="Disordered" evidence="6">
    <location>
        <begin position="30"/>
        <end position="58"/>
    </location>
</feature>
<evidence type="ECO:0000256" key="7">
    <source>
        <dbReference type="SAM" id="SignalP"/>
    </source>
</evidence>